<accession>A0A650GCI0</accession>
<dbReference type="AlphaFoldDB" id="A0A650GCI0"/>
<proteinExistence type="predicted"/>
<evidence type="ECO:0000313" key="3">
    <source>
        <dbReference type="Proteomes" id="UP000234271"/>
    </source>
</evidence>
<keyword evidence="1" id="KW-0175">Coiled coil</keyword>
<dbReference type="RefSeq" id="WP_161575461.1">
    <property type="nucleotide sequence ID" value="NZ_CP012373.2"/>
</dbReference>
<evidence type="ECO:0000313" key="2">
    <source>
        <dbReference type="EMBL" id="QGX04095.1"/>
    </source>
</evidence>
<name>A0A650GCI0_9GAMM</name>
<organism evidence="2 3">
    <name type="scientific">Beggiatoa leptomitoformis</name>
    <dbReference type="NCBI Taxonomy" id="288004"/>
    <lineage>
        <taxon>Bacteria</taxon>
        <taxon>Pseudomonadati</taxon>
        <taxon>Pseudomonadota</taxon>
        <taxon>Gammaproteobacteria</taxon>
        <taxon>Thiotrichales</taxon>
        <taxon>Thiotrichaceae</taxon>
        <taxon>Beggiatoa</taxon>
    </lineage>
</organism>
<protein>
    <submittedName>
        <fullName evidence="2">Uncharacterized protein</fullName>
    </submittedName>
</protein>
<dbReference type="Proteomes" id="UP000234271">
    <property type="component" value="Chromosome"/>
</dbReference>
<sequence>MSNQNAEIARLNEQLKSATTAIEKGRKVVAECLELTEAIKNAKSK</sequence>
<dbReference type="EMBL" id="CP018889">
    <property type="protein sequence ID" value="QGX04095.1"/>
    <property type="molecule type" value="Genomic_DNA"/>
</dbReference>
<keyword evidence="3" id="KW-1185">Reference proteome</keyword>
<feature type="coiled-coil region" evidence="1">
    <location>
        <begin position="1"/>
        <end position="28"/>
    </location>
</feature>
<gene>
    <name evidence="2" type="ORF">BLE401_18655</name>
</gene>
<evidence type="ECO:0000256" key="1">
    <source>
        <dbReference type="SAM" id="Coils"/>
    </source>
</evidence>
<reference evidence="3" key="1">
    <citation type="submission" date="2016-12" db="EMBL/GenBank/DDBJ databases">
        <title>Complete Genome Sequence of Beggiatoa leptomitiformis D-401.</title>
        <authorList>
            <person name="Fomenkov A."/>
            <person name="Vincze T."/>
            <person name="Grabovich M."/>
            <person name="Anton B.P."/>
            <person name="Dubinina G."/>
            <person name="Orlova M."/>
            <person name="Belousova E."/>
            <person name="Roberts R.J."/>
        </authorList>
    </citation>
    <scope>NUCLEOTIDE SEQUENCE [LARGE SCALE GENOMIC DNA]</scope>
    <source>
        <strain evidence="3">D-401</strain>
    </source>
</reference>